<evidence type="ECO:0000259" key="2">
    <source>
        <dbReference type="SMART" id="SM00382"/>
    </source>
</evidence>
<dbReference type="InterPro" id="IPR050747">
    <property type="entry name" value="Mitochondrial_chaperone_BCS1"/>
</dbReference>
<dbReference type="Gene3D" id="3.40.50.300">
    <property type="entry name" value="P-loop containing nucleotide triphosphate hydrolases"/>
    <property type="match status" value="1"/>
</dbReference>
<comment type="similarity">
    <text evidence="1">Belongs to the AAA ATPase family. BCS1 subfamily.</text>
</comment>
<organism evidence="3">
    <name type="scientific">viral metagenome</name>
    <dbReference type="NCBI Taxonomy" id="1070528"/>
    <lineage>
        <taxon>unclassified sequences</taxon>
        <taxon>metagenomes</taxon>
        <taxon>organismal metagenomes</taxon>
    </lineage>
</organism>
<evidence type="ECO:0000313" key="3">
    <source>
        <dbReference type="EMBL" id="QHS85666.1"/>
    </source>
</evidence>
<dbReference type="InterPro" id="IPR027417">
    <property type="entry name" value="P-loop_NTPase"/>
</dbReference>
<dbReference type="SUPFAM" id="SSF52540">
    <property type="entry name" value="P-loop containing nucleoside triphosphate hydrolases"/>
    <property type="match status" value="1"/>
</dbReference>
<dbReference type="PANTHER" id="PTHR23070">
    <property type="entry name" value="BCS1 AAA-TYPE ATPASE"/>
    <property type="match status" value="1"/>
</dbReference>
<dbReference type="GO" id="GO:0005524">
    <property type="term" value="F:ATP binding"/>
    <property type="evidence" value="ECO:0007669"/>
    <property type="project" value="InterPro"/>
</dbReference>
<dbReference type="AlphaFoldDB" id="A0A6C0B0Q4"/>
<dbReference type="InterPro" id="IPR003959">
    <property type="entry name" value="ATPase_AAA_core"/>
</dbReference>
<feature type="domain" description="AAA+ ATPase" evidence="2">
    <location>
        <begin position="291"/>
        <end position="495"/>
    </location>
</feature>
<dbReference type="GO" id="GO:0016887">
    <property type="term" value="F:ATP hydrolysis activity"/>
    <property type="evidence" value="ECO:0007669"/>
    <property type="project" value="InterPro"/>
</dbReference>
<dbReference type="SMART" id="SM00382">
    <property type="entry name" value="AAA"/>
    <property type="match status" value="1"/>
</dbReference>
<evidence type="ECO:0000256" key="1">
    <source>
        <dbReference type="ARBA" id="ARBA00007448"/>
    </source>
</evidence>
<protein>
    <recommendedName>
        <fullName evidence="2">AAA+ ATPase domain-containing protein</fullName>
    </recommendedName>
</protein>
<proteinExistence type="inferred from homology"/>
<name>A0A6C0B0Q4_9ZZZZ</name>
<reference evidence="3" key="1">
    <citation type="journal article" date="2020" name="Nature">
        <title>Giant virus diversity and host interactions through global metagenomics.</title>
        <authorList>
            <person name="Schulz F."/>
            <person name="Roux S."/>
            <person name="Paez-Espino D."/>
            <person name="Jungbluth S."/>
            <person name="Walsh D.A."/>
            <person name="Denef V.J."/>
            <person name="McMahon K.D."/>
            <person name="Konstantinidis K.T."/>
            <person name="Eloe-Fadrosh E.A."/>
            <person name="Kyrpides N.C."/>
            <person name="Woyke T."/>
        </authorList>
    </citation>
    <scope>NUCLEOTIDE SEQUENCE</scope>
    <source>
        <strain evidence="3">GVMAG-M-3300009182-78</strain>
    </source>
</reference>
<dbReference type="InterPro" id="IPR003593">
    <property type="entry name" value="AAA+_ATPase"/>
</dbReference>
<dbReference type="EMBL" id="MN739046">
    <property type="protein sequence ID" value="QHS85666.1"/>
    <property type="molecule type" value="Genomic_DNA"/>
</dbReference>
<sequence length="553" mass="64612">MTTTQFIETIQHTFQDGIKFSLFSYFKTGNSFVDTMISTFVLTTISYFIKMFYDNYSPTHYSRIDIASYFFKKNTLTLEGRRSCSIAYSSYPVISTSFTDTFKAVWDDVINTIDTNPSIYEVKELCAFDKYNKTHNSEYGISNSFNDEQHLFIVCQKRPFLYNKELQIYAIADISTEDINNEKTKQAAKTDRITITLYSYTSSIFTMKEHVNRLKENYVNEIEKKRNSQTFIYTLVKTKYEENRYDCWSEYPFESTRTFDNIFFEQKDDVLKKIKFFLNNKEWYYEMGIPYSLGIGLHGPPGTGKTSFFKCLANLTGRHLVVFSLKLIKTRRQLEEFFFEDRYHSHNKPRSIGFDKKIIVIEDIDCLGDIVLKREEKTQTHKQNRKQSVLRNTNANQQITDILLQTVIESNQGYNNNSNNCNSNNSNNSNNLLALAAKQSDDEPITLDDILFIMDGLRETPGRIMGISSNHYDKLDPALIRPGRIDITLKLDNASHTTICNMYENFYKKTIDISKVQKIKEYFYSPAAIINCYIMNINKPIAFLNRLKKNKPF</sequence>
<accession>A0A6C0B0Q4</accession>
<dbReference type="Pfam" id="PF00004">
    <property type="entry name" value="AAA"/>
    <property type="match status" value="1"/>
</dbReference>